<evidence type="ECO:0000256" key="7">
    <source>
        <dbReference type="ARBA" id="ARBA00023004"/>
    </source>
</evidence>
<dbReference type="InterPro" id="IPR030391">
    <property type="entry name" value="MeTrfase_TrmA_CS"/>
</dbReference>
<reference evidence="12 13" key="1">
    <citation type="submission" date="2019-06" db="EMBL/GenBank/DDBJ databases">
        <title>A novel bacterium of genus Marinomonas, isolated from coastal sand.</title>
        <authorList>
            <person name="Huang H."/>
            <person name="Mo K."/>
            <person name="Hu Y."/>
        </authorList>
    </citation>
    <scope>NUCLEOTIDE SEQUENCE [LARGE SCALE GENOMIC DNA]</scope>
    <source>
        <strain evidence="12 13">HB171799</strain>
    </source>
</reference>
<evidence type="ECO:0000313" key="13">
    <source>
        <dbReference type="Proteomes" id="UP000315901"/>
    </source>
</evidence>
<evidence type="ECO:0000256" key="9">
    <source>
        <dbReference type="NCBIfam" id="TIGR02085"/>
    </source>
</evidence>
<keyword evidence="4 10" id="KW-0808">Transferase</keyword>
<keyword evidence="5 10" id="KW-0949">S-adenosyl-L-methionine</keyword>
<dbReference type="GO" id="GO:0070041">
    <property type="term" value="F:rRNA (uridine-C5-)-methyltransferase activity"/>
    <property type="evidence" value="ECO:0007669"/>
    <property type="project" value="TreeGrafter"/>
</dbReference>
<dbReference type="SUPFAM" id="SSF53335">
    <property type="entry name" value="S-adenosyl-L-methionine-dependent methyltransferases"/>
    <property type="match status" value="1"/>
</dbReference>
<evidence type="ECO:0000256" key="6">
    <source>
        <dbReference type="ARBA" id="ARBA00022723"/>
    </source>
</evidence>
<dbReference type="EC" id="2.1.1.189" evidence="9"/>
<keyword evidence="1" id="KW-0004">4Fe-4S</keyword>
<feature type="binding site" evidence="10">
    <location>
        <position position="241"/>
    </location>
    <ligand>
        <name>S-adenosyl-L-methionine</name>
        <dbReference type="ChEBI" id="CHEBI:59789"/>
    </ligand>
</feature>
<dbReference type="GO" id="GO:0046872">
    <property type="term" value="F:metal ion binding"/>
    <property type="evidence" value="ECO:0007669"/>
    <property type="project" value="UniProtKB-KW"/>
</dbReference>
<dbReference type="InterPro" id="IPR029063">
    <property type="entry name" value="SAM-dependent_MTases_sf"/>
</dbReference>
<sequence>MHCVHFASGRCLSCRHLETDYSTQVATKESHLRQLLSPYKVDTWLPFVKSPEQGFRNKAKMVVLGAAHEPILGIVAPDGTPTSLVDCSLYTDAMRSLLSALPNYVRSAGIPPYNVAKQKGELKFILLTESQATGAMMLRFVLRSNQAIERLQRILPDLLQEFPRIEVVSANIQPVHMAILEGDEEIFLTDQQVIWERFNQIPLAIRPKSFFQTNWVLAPVLYQTAANWVQQIGAQKVWDLFCGVGGFGLHCLSNDTQLWGIEIEPEAIRCAKQSACELGKDKQVQFSAFDATSLSPDAASFPELIIVNPPRRGIGLELATLINQSGVKDVIYSSCNAITLAQDLAVLDQYRLAKVQGFDFFPHTDHYETLVHLQRQ</sequence>
<evidence type="ECO:0000256" key="8">
    <source>
        <dbReference type="ARBA" id="ARBA00023014"/>
    </source>
</evidence>
<evidence type="ECO:0000256" key="4">
    <source>
        <dbReference type="ARBA" id="ARBA00022679"/>
    </source>
</evidence>
<evidence type="ECO:0000256" key="2">
    <source>
        <dbReference type="ARBA" id="ARBA00022552"/>
    </source>
</evidence>
<dbReference type="NCBIfam" id="TIGR02085">
    <property type="entry name" value="meth_trns_rumB"/>
    <property type="match status" value="1"/>
</dbReference>
<keyword evidence="6" id="KW-0479">Metal-binding</keyword>
<dbReference type="GO" id="GO:0051539">
    <property type="term" value="F:4 iron, 4 sulfur cluster binding"/>
    <property type="evidence" value="ECO:0007669"/>
    <property type="project" value="UniProtKB-KW"/>
</dbReference>
<comment type="similarity">
    <text evidence="10">Belongs to the class I-like SAM-binding methyltransferase superfamily. RNA M5U methyltransferase family.</text>
</comment>
<evidence type="ECO:0000256" key="11">
    <source>
        <dbReference type="PROSITE-ProRule" id="PRU10015"/>
    </source>
</evidence>
<accession>A0A501WFC7</accession>
<evidence type="ECO:0000313" key="12">
    <source>
        <dbReference type="EMBL" id="TPE45687.1"/>
    </source>
</evidence>
<keyword evidence="7" id="KW-0408">Iron</keyword>
<evidence type="ECO:0000256" key="5">
    <source>
        <dbReference type="ARBA" id="ARBA00022691"/>
    </source>
</evidence>
<dbReference type="Gene3D" id="2.40.50.1070">
    <property type="match status" value="1"/>
</dbReference>
<organism evidence="12 13">
    <name type="scientific">Maribrevibacterium harenarium</name>
    <dbReference type="NCBI Taxonomy" id="2589817"/>
    <lineage>
        <taxon>Bacteria</taxon>
        <taxon>Pseudomonadati</taxon>
        <taxon>Pseudomonadota</taxon>
        <taxon>Gammaproteobacteria</taxon>
        <taxon>Oceanospirillales</taxon>
        <taxon>Oceanospirillaceae</taxon>
        <taxon>Maribrevibacterium</taxon>
    </lineage>
</organism>
<dbReference type="Pfam" id="PF05958">
    <property type="entry name" value="tRNA_U5-meth_tr"/>
    <property type="match status" value="1"/>
</dbReference>
<feature type="active site" evidence="11">
    <location>
        <position position="335"/>
    </location>
</feature>
<name>A0A501WFC7_9GAMM</name>
<feature type="active site" description="Nucleophile" evidence="10">
    <location>
        <position position="335"/>
    </location>
</feature>
<dbReference type="Gene3D" id="3.40.50.150">
    <property type="entry name" value="Vaccinia Virus protein VP39"/>
    <property type="match status" value="1"/>
</dbReference>
<dbReference type="CDD" id="cd02440">
    <property type="entry name" value="AdoMet_MTases"/>
    <property type="match status" value="1"/>
</dbReference>
<keyword evidence="3 10" id="KW-0489">Methyltransferase</keyword>
<keyword evidence="2" id="KW-0698">rRNA processing</keyword>
<dbReference type="EMBL" id="VFRR01000066">
    <property type="protein sequence ID" value="TPE45687.1"/>
    <property type="molecule type" value="Genomic_DNA"/>
</dbReference>
<dbReference type="InterPro" id="IPR011825">
    <property type="entry name" value="23SrRNA_MeTrfase_RlmC"/>
</dbReference>
<dbReference type="PROSITE" id="PS01230">
    <property type="entry name" value="TRMA_1"/>
    <property type="match status" value="1"/>
</dbReference>
<evidence type="ECO:0000256" key="1">
    <source>
        <dbReference type="ARBA" id="ARBA00022485"/>
    </source>
</evidence>
<evidence type="ECO:0000256" key="10">
    <source>
        <dbReference type="PROSITE-ProRule" id="PRU01024"/>
    </source>
</evidence>
<dbReference type="OrthoDB" id="9804590at2"/>
<dbReference type="Proteomes" id="UP000315901">
    <property type="component" value="Unassembled WGS sequence"/>
</dbReference>
<feature type="binding site" evidence="10">
    <location>
        <position position="212"/>
    </location>
    <ligand>
        <name>S-adenosyl-L-methionine</name>
        <dbReference type="ChEBI" id="CHEBI:59789"/>
    </ligand>
</feature>
<keyword evidence="13" id="KW-1185">Reference proteome</keyword>
<feature type="binding site" evidence="10">
    <location>
        <position position="262"/>
    </location>
    <ligand>
        <name>S-adenosyl-L-methionine</name>
        <dbReference type="ChEBI" id="CHEBI:59789"/>
    </ligand>
</feature>
<keyword evidence="8" id="KW-0411">Iron-sulfur</keyword>
<proteinExistence type="inferred from homology"/>
<feature type="binding site" evidence="10">
    <location>
        <position position="308"/>
    </location>
    <ligand>
        <name>S-adenosyl-L-methionine</name>
        <dbReference type="ChEBI" id="CHEBI:59789"/>
    </ligand>
</feature>
<dbReference type="PROSITE" id="PS01231">
    <property type="entry name" value="TRMA_2"/>
    <property type="match status" value="1"/>
</dbReference>
<evidence type="ECO:0000256" key="3">
    <source>
        <dbReference type="ARBA" id="ARBA00022603"/>
    </source>
</evidence>
<protein>
    <recommendedName>
        <fullName evidence="9">23S rRNA (uracil(747)-C(5))-methyltransferase RlmC</fullName>
        <ecNumber evidence="9">2.1.1.189</ecNumber>
    </recommendedName>
</protein>
<gene>
    <name evidence="12" type="primary">rlmC</name>
    <name evidence="12" type="ORF">FJM67_16465</name>
</gene>
<dbReference type="PANTHER" id="PTHR11061:SF30">
    <property type="entry name" value="TRNA (URACIL(54)-C(5))-METHYLTRANSFERASE"/>
    <property type="match status" value="1"/>
</dbReference>
<comment type="caution">
    <text evidence="12">The sequence shown here is derived from an EMBL/GenBank/DDBJ whole genome shotgun (WGS) entry which is preliminary data.</text>
</comment>
<dbReference type="AlphaFoldDB" id="A0A501WFC7"/>
<dbReference type="InterPro" id="IPR010280">
    <property type="entry name" value="U5_MeTrfase_fam"/>
</dbReference>
<dbReference type="PROSITE" id="PS51687">
    <property type="entry name" value="SAM_MT_RNA_M5U"/>
    <property type="match status" value="1"/>
</dbReference>
<dbReference type="GO" id="GO:0070475">
    <property type="term" value="P:rRNA base methylation"/>
    <property type="evidence" value="ECO:0007669"/>
    <property type="project" value="TreeGrafter"/>
</dbReference>
<dbReference type="RefSeq" id="WP_140591668.1">
    <property type="nucleotide sequence ID" value="NZ_VFRR01000066.1"/>
</dbReference>
<dbReference type="PANTHER" id="PTHR11061">
    <property type="entry name" value="RNA M5U METHYLTRANSFERASE"/>
    <property type="match status" value="1"/>
</dbReference>
<dbReference type="InterPro" id="IPR030390">
    <property type="entry name" value="MeTrfase_TrmA_AS"/>
</dbReference>